<dbReference type="InterPro" id="IPR046252">
    <property type="entry name" value="DUF6285"/>
</dbReference>
<gene>
    <name evidence="3" type="ORF">GRI44_09450</name>
</gene>
<dbReference type="InterPro" id="IPR051678">
    <property type="entry name" value="AGP_Transferase"/>
</dbReference>
<dbReference type="InterPro" id="IPR002575">
    <property type="entry name" value="Aminoglycoside_PTrfase"/>
</dbReference>
<reference evidence="3 4" key="1">
    <citation type="submission" date="2019-12" db="EMBL/GenBank/DDBJ databases">
        <title>Genomic-based taxomic classification of the family Erythrobacteraceae.</title>
        <authorList>
            <person name="Xu L."/>
        </authorList>
    </citation>
    <scope>NUCLEOTIDE SEQUENCE [LARGE SCALE GENOMIC DNA]</scope>
    <source>
        <strain evidence="3 4">KCTC 52259</strain>
    </source>
</reference>
<organism evidence="3 4">
    <name type="scientific">Allopontixanthobacter confluentis</name>
    <dbReference type="NCBI Taxonomy" id="1849021"/>
    <lineage>
        <taxon>Bacteria</taxon>
        <taxon>Pseudomonadati</taxon>
        <taxon>Pseudomonadota</taxon>
        <taxon>Alphaproteobacteria</taxon>
        <taxon>Sphingomonadales</taxon>
        <taxon>Erythrobacteraceae</taxon>
        <taxon>Allopontixanthobacter</taxon>
    </lineage>
</organism>
<feature type="domain" description="Aminoglycoside phosphotransferase" evidence="1">
    <location>
        <begin position="27"/>
        <end position="257"/>
    </location>
</feature>
<dbReference type="Pfam" id="PF01636">
    <property type="entry name" value="APH"/>
    <property type="match status" value="1"/>
</dbReference>
<evidence type="ECO:0000259" key="1">
    <source>
        <dbReference type="Pfam" id="PF01636"/>
    </source>
</evidence>
<comment type="caution">
    <text evidence="3">The sequence shown here is derived from an EMBL/GenBank/DDBJ whole genome shotgun (WGS) entry which is preliminary data.</text>
</comment>
<dbReference type="GO" id="GO:0016740">
    <property type="term" value="F:transferase activity"/>
    <property type="evidence" value="ECO:0007669"/>
    <property type="project" value="UniProtKB-KW"/>
</dbReference>
<sequence>MMDPTALARGLERALAREGWPPPHGLSRLTGGAMMESWLFASGDEQLVLRRAPSPEMMERSAYGHDVEAQIISLAHAGGVTAPEIIAQLAPEDGIGTGFIMRALPGTADPRSILACRDADSLLRDAARELAVIHALDVDRAPAGVPHVSYADALAGLREQFRDAGNDRPIIALAIAWLADNIPDEIAPVLLHGDFRLGNLLVDDGRLSAVLDWELVHLGDRHEDIAYACMTVWRFARIDRPALGLGLFEDWFAAYEAAGGAAVDRTRVHYWLVYRTCWWALGCLGMARYWRSGEDRSLERVVISRRTAEQELDLLMLLEQSAPQAEQDRPLPPPRAMPHNISGEASTAEIATAISEWLATIKDGVTGHDRFQLAVARNALGIIARGADSGADSGAHAQDFTLAQDLLTGAKSLATPHLLANLRRMALGKLAADMPKYPALALARARWGDITEQGEQ</sequence>
<protein>
    <submittedName>
        <fullName evidence="3">Phosphotransferase</fullName>
    </submittedName>
</protein>
<feature type="domain" description="DUF6285" evidence="2">
    <location>
        <begin position="365"/>
        <end position="437"/>
    </location>
</feature>
<dbReference type="RefSeq" id="WP_160601562.1">
    <property type="nucleotide sequence ID" value="NZ_WTYU01000002.1"/>
</dbReference>
<dbReference type="CDD" id="cd05154">
    <property type="entry name" value="ACAD10_11_N-like"/>
    <property type="match status" value="1"/>
</dbReference>
<dbReference type="InterPro" id="IPR011009">
    <property type="entry name" value="Kinase-like_dom_sf"/>
</dbReference>
<keyword evidence="4" id="KW-1185">Reference proteome</keyword>
<dbReference type="Gene3D" id="3.30.200.20">
    <property type="entry name" value="Phosphorylase Kinase, domain 1"/>
    <property type="match status" value="1"/>
</dbReference>
<accession>A0A6L7GHB1</accession>
<dbReference type="Gene3D" id="3.90.1200.10">
    <property type="match status" value="1"/>
</dbReference>
<evidence type="ECO:0000313" key="4">
    <source>
        <dbReference type="Proteomes" id="UP000473531"/>
    </source>
</evidence>
<dbReference type="Proteomes" id="UP000473531">
    <property type="component" value="Unassembled WGS sequence"/>
</dbReference>
<dbReference type="PANTHER" id="PTHR21310:SF57">
    <property type="entry name" value="BLR2944 PROTEIN"/>
    <property type="match status" value="1"/>
</dbReference>
<proteinExistence type="predicted"/>
<evidence type="ECO:0000313" key="3">
    <source>
        <dbReference type="EMBL" id="MXP14970.1"/>
    </source>
</evidence>
<dbReference type="Pfam" id="PF19802">
    <property type="entry name" value="DUF6285"/>
    <property type="match status" value="1"/>
</dbReference>
<dbReference type="PANTHER" id="PTHR21310">
    <property type="entry name" value="AMINOGLYCOSIDE PHOSPHOTRANSFERASE-RELATED-RELATED"/>
    <property type="match status" value="1"/>
</dbReference>
<name>A0A6L7GHB1_9SPHN</name>
<dbReference type="SUPFAM" id="SSF56112">
    <property type="entry name" value="Protein kinase-like (PK-like)"/>
    <property type="match status" value="1"/>
</dbReference>
<dbReference type="OrthoDB" id="3806873at2"/>
<dbReference type="AlphaFoldDB" id="A0A6L7GHB1"/>
<evidence type="ECO:0000259" key="2">
    <source>
        <dbReference type="Pfam" id="PF19802"/>
    </source>
</evidence>
<dbReference type="InterPro" id="IPR041726">
    <property type="entry name" value="ACAD10_11_N"/>
</dbReference>
<keyword evidence="3" id="KW-0808">Transferase</keyword>
<dbReference type="EMBL" id="WTYU01000002">
    <property type="protein sequence ID" value="MXP14970.1"/>
    <property type="molecule type" value="Genomic_DNA"/>
</dbReference>